<feature type="domain" description="Anoctamin alpha-beta plait" evidence="1">
    <location>
        <begin position="68"/>
        <end position="165"/>
    </location>
</feature>
<evidence type="ECO:0000259" key="1">
    <source>
        <dbReference type="Pfam" id="PF20877"/>
    </source>
</evidence>
<dbReference type="Pfam" id="PF20877">
    <property type="entry name" value="Anoctamin_N"/>
    <property type="match status" value="1"/>
</dbReference>
<evidence type="ECO:0000313" key="2">
    <source>
        <dbReference type="EMBL" id="CAG8573086.1"/>
    </source>
</evidence>
<gene>
    <name evidence="2" type="ORF">RFULGI_LOCUS5539</name>
</gene>
<sequence>MADNSRLKNPLAPVTAAVSKIAASNVVQETRNLLFHHIHNTKENKEVFADFVTILRSKPLSKLSQVEKEAHRKKLEDTCRKLLTRLSRVGLKYEVRRGSEDLIFVFILCPLDRLKQESARIRDIDEDTEGPLTDAERLRLVHDIITNPLSEGGADINPGLGEFELIEGFLPLQDRTYNELILPYLIRFGSFSMKRIQNNGATKDGGRNEDESAFLKRVRKEVKLPVYQIYEDYAEMITQANDLVQKEEYELKKRLLEKAGIFSGSSHHEYENDESMKKREDSEWFWHSDHTPNIEEALQEIMQDKTE</sequence>
<name>A0A9N9BPV2_9GLOM</name>
<dbReference type="AlphaFoldDB" id="A0A9N9BPV2"/>
<keyword evidence="3" id="KW-1185">Reference proteome</keyword>
<dbReference type="InterPro" id="IPR049456">
    <property type="entry name" value="Anoctamin_N_fung"/>
</dbReference>
<organism evidence="2 3">
    <name type="scientific">Racocetra fulgida</name>
    <dbReference type="NCBI Taxonomy" id="60492"/>
    <lineage>
        <taxon>Eukaryota</taxon>
        <taxon>Fungi</taxon>
        <taxon>Fungi incertae sedis</taxon>
        <taxon>Mucoromycota</taxon>
        <taxon>Glomeromycotina</taxon>
        <taxon>Glomeromycetes</taxon>
        <taxon>Diversisporales</taxon>
        <taxon>Gigasporaceae</taxon>
        <taxon>Racocetra</taxon>
    </lineage>
</organism>
<accession>A0A9N9BPV2</accession>
<reference evidence="2" key="1">
    <citation type="submission" date="2021-06" db="EMBL/GenBank/DDBJ databases">
        <authorList>
            <person name="Kallberg Y."/>
            <person name="Tangrot J."/>
            <person name="Rosling A."/>
        </authorList>
    </citation>
    <scope>NUCLEOTIDE SEQUENCE</scope>
    <source>
        <strain evidence="2">IN212</strain>
    </source>
</reference>
<dbReference type="Proteomes" id="UP000789396">
    <property type="component" value="Unassembled WGS sequence"/>
</dbReference>
<dbReference type="OrthoDB" id="296386at2759"/>
<protein>
    <submittedName>
        <fullName evidence="2">16552_t:CDS:1</fullName>
    </submittedName>
</protein>
<evidence type="ECO:0000313" key="3">
    <source>
        <dbReference type="Proteomes" id="UP000789396"/>
    </source>
</evidence>
<dbReference type="EMBL" id="CAJVPZ010006389">
    <property type="protein sequence ID" value="CAG8573086.1"/>
    <property type="molecule type" value="Genomic_DNA"/>
</dbReference>
<proteinExistence type="predicted"/>
<comment type="caution">
    <text evidence="2">The sequence shown here is derived from an EMBL/GenBank/DDBJ whole genome shotgun (WGS) entry which is preliminary data.</text>
</comment>